<evidence type="ECO:0008006" key="4">
    <source>
        <dbReference type="Google" id="ProtNLM"/>
    </source>
</evidence>
<dbReference type="Proteomes" id="UP000001353">
    <property type="component" value="Chromosome"/>
</dbReference>
<dbReference type="HOGENOM" id="CLU_043645_3_1_5"/>
<feature type="transmembrane region" description="Helical" evidence="1">
    <location>
        <begin position="265"/>
        <end position="283"/>
    </location>
</feature>
<dbReference type="KEGG" id="rli:RLO149_c018200"/>
<proteinExistence type="predicted"/>
<organism evidence="2 3">
    <name type="scientific">Roseobacter litoralis (strain ATCC 49566 / DSM 6996 / JCM 21268 / NBRC 15278 / OCh 149)</name>
    <dbReference type="NCBI Taxonomy" id="391595"/>
    <lineage>
        <taxon>Bacteria</taxon>
        <taxon>Pseudomonadati</taxon>
        <taxon>Pseudomonadota</taxon>
        <taxon>Alphaproteobacteria</taxon>
        <taxon>Rhodobacterales</taxon>
        <taxon>Roseobacteraceae</taxon>
        <taxon>Roseobacter</taxon>
    </lineage>
</organism>
<keyword evidence="1" id="KW-0812">Transmembrane</keyword>
<evidence type="ECO:0000313" key="3">
    <source>
        <dbReference type="Proteomes" id="UP000001353"/>
    </source>
</evidence>
<dbReference type="STRING" id="391595.RLO149_c018200"/>
<dbReference type="EMBL" id="CP002623">
    <property type="protein sequence ID" value="AEI93810.1"/>
    <property type="molecule type" value="Genomic_DNA"/>
</dbReference>
<keyword evidence="3" id="KW-1185">Reference proteome</keyword>
<keyword evidence="1" id="KW-1133">Transmembrane helix</keyword>
<dbReference type="RefSeq" id="WP_013961738.1">
    <property type="nucleotide sequence ID" value="NC_015730.1"/>
</dbReference>
<reference evidence="2 3" key="1">
    <citation type="journal article" date="2011" name="BMC Genomics">
        <title>Comparative genome analysis and genome-guided physiological analysis of Roseobacter litoralis.</title>
        <authorList>
            <person name="Kalhoefer D."/>
            <person name="Thole S."/>
            <person name="Voget S."/>
            <person name="Lehmann R."/>
            <person name="Liesegang H."/>
            <person name="Wollher A."/>
            <person name="Daniel R."/>
            <person name="Simon M."/>
            <person name="Brinkhoff T."/>
        </authorList>
    </citation>
    <scope>NUCLEOTIDE SEQUENCE [LARGE SCALE GENOMIC DNA]</scope>
    <source>
        <strain evidence="3">ATCC 49566 / DSM 6996 / JCM 21268 / NBRC 15278 / OCh 149</strain>
    </source>
</reference>
<gene>
    <name evidence="2" type="ordered locus">RLO149_c018200</name>
</gene>
<sequence length="397" mass="42550">MVTSFVNAVSKLCLFLLVSTLFWGGQVKQSAAHEVVPTIADMTLAENGQLVFDFRINIEAFLAGIDLDAVEDTDEDSAASDYDALRALPNDDISARAQEIIDSWNALPFLTADGASPLTLGTITMPEDVDFELPRISQMQVSAQLPPETASVTVNWPAGSGALVLRQQGVEAPYTGYLDGGQSSEPIALAGGDAQSPTTAFMSYIPVGFDHILPKGLDHILFVLGLFFLSTRWGPLLWQVSAFTLAHTVTLALGAMGWVNVPGSIVEPLIAASIVYVAVENLFQRGLTKWRPFIIFGFGLLHGLGFASVLGEFGLPESQFIPALIGFNVGVELGQLIVIALAALILFGCTRLARRSDLSEAEQPVGTYAVMFRAVSIPASLIIAVIGAYWCVERVFL</sequence>
<evidence type="ECO:0000313" key="2">
    <source>
        <dbReference type="EMBL" id="AEI93810.1"/>
    </source>
</evidence>
<evidence type="ECO:0000256" key="1">
    <source>
        <dbReference type="SAM" id="Phobius"/>
    </source>
</evidence>
<keyword evidence="1" id="KW-0472">Membrane</keyword>
<dbReference type="InterPro" id="IPR032809">
    <property type="entry name" value="Put_HupE_UreJ"/>
</dbReference>
<feature type="transmembrane region" description="Helical" evidence="1">
    <location>
        <begin position="333"/>
        <end position="353"/>
    </location>
</feature>
<feature type="transmembrane region" description="Helical" evidence="1">
    <location>
        <begin position="365"/>
        <end position="390"/>
    </location>
</feature>
<dbReference type="AlphaFoldDB" id="F7ZIU1"/>
<dbReference type="OrthoDB" id="9808870at2"/>
<dbReference type="eggNOG" id="COG2370">
    <property type="taxonomic scope" value="Bacteria"/>
</dbReference>
<accession>F7ZIU1</accession>
<name>F7ZIU1_ROSLO</name>
<feature type="transmembrane region" description="Helical" evidence="1">
    <location>
        <begin position="295"/>
        <end position="313"/>
    </location>
</feature>
<protein>
    <recommendedName>
        <fullName evidence="4">HupE / UreJ protein</fullName>
    </recommendedName>
</protein>
<dbReference type="Pfam" id="PF13795">
    <property type="entry name" value="HupE_UreJ_2"/>
    <property type="match status" value="1"/>
</dbReference>